<keyword evidence="3" id="KW-1185">Reference proteome</keyword>
<organism evidence="2 3">
    <name type="scientific">Allacma fusca</name>
    <dbReference type="NCBI Taxonomy" id="39272"/>
    <lineage>
        <taxon>Eukaryota</taxon>
        <taxon>Metazoa</taxon>
        <taxon>Ecdysozoa</taxon>
        <taxon>Arthropoda</taxon>
        <taxon>Hexapoda</taxon>
        <taxon>Collembola</taxon>
        <taxon>Symphypleona</taxon>
        <taxon>Sminthuridae</taxon>
        <taxon>Allacma</taxon>
    </lineage>
</organism>
<evidence type="ECO:0000313" key="2">
    <source>
        <dbReference type="EMBL" id="CAG7723127.1"/>
    </source>
</evidence>
<dbReference type="EMBL" id="CAJVCH010095849">
    <property type="protein sequence ID" value="CAG7723127.1"/>
    <property type="molecule type" value="Genomic_DNA"/>
</dbReference>
<evidence type="ECO:0000256" key="1">
    <source>
        <dbReference type="SAM" id="Phobius"/>
    </source>
</evidence>
<keyword evidence="1" id="KW-0812">Transmembrane</keyword>
<protein>
    <submittedName>
        <fullName evidence="2">Uncharacterized protein</fullName>
    </submittedName>
</protein>
<feature type="transmembrane region" description="Helical" evidence="1">
    <location>
        <begin position="110"/>
        <end position="131"/>
    </location>
</feature>
<gene>
    <name evidence="2" type="ORF">AFUS01_LOCUS12231</name>
</gene>
<dbReference type="AlphaFoldDB" id="A0A8J2JMA9"/>
<name>A0A8J2JMA9_9HEXA</name>
<sequence length="144" mass="15979">MPVIIATPLLMTIKEPEFMSKPRVQELIKHSTLCGLTKYLWIITLGLIMCKILIVEEYEIGFFRSHDYTMNLLEAGIIQAGCFVGGQSVLIFGSLFWEMPPELRANPGDLIFWAINVIPIAASILQVALLAPSVSSTKVSRKGN</sequence>
<comment type="caution">
    <text evidence="2">The sequence shown here is derived from an EMBL/GenBank/DDBJ whole genome shotgun (WGS) entry which is preliminary data.</text>
</comment>
<keyword evidence="1" id="KW-0472">Membrane</keyword>
<accession>A0A8J2JMA9</accession>
<evidence type="ECO:0000313" key="3">
    <source>
        <dbReference type="Proteomes" id="UP000708208"/>
    </source>
</evidence>
<feature type="transmembrane region" description="Helical" evidence="1">
    <location>
        <begin position="39"/>
        <end position="55"/>
    </location>
</feature>
<proteinExistence type="predicted"/>
<keyword evidence="1" id="KW-1133">Transmembrane helix</keyword>
<dbReference type="Proteomes" id="UP000708208">
    <property type="component" value="Unassembled WGS sequence"/>
</dbReference>
<reference evidence="2" key="1">
    <citation type="submission" date="2021-06" db="EMBL/GenBank/DDBJ databases">
        <authorList>
            <person name="Hodson N. C."/>
            <person name="Mongue J. A."/>
            <person name="Jaron S. K."/>
        </authorList>
    </citation>
    <scope>NUCLEOTIDE SEQUENCE</scope>
</reference>
<feature type="transmembrane region" description="Helical" evidence="1">
    <location>
        <begin position="76"/>
        <end position="98"/>
    </location>
</feature>